<feature type="signal peptide" evidence="1">
    <location>
        <begin position="1"/>
        <end position="31"/>
    </location>
</feature>
<dbReference type="PANTHER" id="PTHR43737:SF1">
    <property type="entry name" value="DUF1501 DOMAIN-CONTAINING PROTEIN"/>
    <property type="match status" value="1"/>
</dbReference>
<sequence precursor="true">MTTNFNRRQTLFGMGASLGSVALAGMLSADAAATDQQAPSLAVKPPMHPAKAKNVIMLFMEGGPGQMDTFDPKPALTKLHKTESKLTEGLASGFKFFVGSPFKFRKVGQSGIEMCDQWQHLADPYVADELCNFRGCQAESLNHPEALFHMNTGSRLGGDPAFGAWATYGLGTENQNLPGYVVMTELALPQGGATNWSNGFLPPHFQGTRLRPNGSPILDLAPQGYKSRQHQRDALDTLAKLNSQHLQSLSVADQQLEARISNYELAYRMQADVPGVVDLSQETAATQEMYGMDQDETKVFGRQCLMARRLVESGVRFVQIFSGGWDSHDYLQRGHSSRIKSVDKPMAALIRDLKQRGMLEDTLVIWTGEFGRTPDNNKRGGVYSLGRGHNNNAMTMLLAGGGVKAGSIVGATDELGNHAVEKAHPIRDLHVTLLHLLGLDDNKLTYFHGGRFKQLSQFGGEVIPDLIA</sequence>
<keyword evidence="1" id="KW-0732">Signal</keyword>
<dbReference type="InterPro" id="IPR006311">
    <property type="entry name" value="TAT_signal"/>
</dbReference>
<dbReference type="InterPro" id="IPR010869">
    <property type="entry name" value="DUF1501"/>
</dbReference>
<accession>A0A517T0A5</accession>
<dbReference type="AlphaFoldDB" id="A0A517T0A5"/>
<name>A0A517T0A5_9BACT</name>
<dbReference type="Gene3D" id="3.40.720.10">
    <property type="entry name" value="Alkaline Phosphatase, subunit A"/>
    <property type="match status" value="1"/>
</dbReference>
<evidence type="ECO:0000313" key="3">
    <source>
        <dbReference type="Proteomes" id="UP000315003"/>
    </source>
</evidence>
<protein>
    <recommendedName>
        <fullName evidence="4">Sulfatase</fullName>
    </recommendedName>
</protein>
<evidence type="ECO:0008006" key="4">
    <source>
        <dbReference type="Google" id="ProtNLM"/>
    </source>
</evidence>
<keyword evidence="3" id="KW-1185">Reference proteome</keyword>
<feature type="chain" id="PRO_5022139480" description="Sulfatase" evidence="1">
    <location>
        <begin position="32"/>
        <end position="468"/>
    </location>
</feature>
<dbReference type="Proteomes" id="UP000315003">
    <property type="component" value="Chromosome"/>
</dbReference>
<dbReference type="PROSITE" id="PS51318">
    <property type="entry name" value="TAT"/>
    <property type="match status" value="1"/>
</dbReference>
<dbReference type="EMBL" id="CP036272">
    <property type="protein sequence ID" value="QDT61830.1"/>
    <property type="molecule type" value="Genomic_DNA"/>
</dbReference>
<dbReference type="Pfam" id="PF07394">
    <property type="entry name" value="DUF1501"/>
    <property type="match status" value="1"/>
</dbReference>
<dbReference type="RefSeq" id="WP_145276160.1">
    <property type="nucleotide sequence ID" value="NZ_CP036272.1"/>
</dbReference>
<dbReference type="SUPFAM" id="SSF53649">
    <property type="entry name" value="Alkaline phosphatase-like"/>
    <property type="match status" value="1"/>
</dbReference>
<evidence type="ECO:0000256" key="1">
    <source>
        <dbReference type="SAM" id="SignalP"/>
    </source>
</evidence>
<dbReference type="OrthoDB" id="127333at2"/>
<proteinExistence type="predicted"/>
<organism evidence="2 3">
    <name type="scientific">Stieleria bergensis</name>
    <dbReference type="NCBI Taxonomy" id="2528025"/>
    <lineage>
        <taxon>Bacteria</taxon>
        <taxon>Pseudomonadati</taxon>
        <taxon>Planctomycetota</taxon>
        <taxon>Planctomycetia</taxon>
        <taxon>Pirellulales</taxon>
        <taxon>Pirellulaceae</taxon>
        <taxon>Stieleria</taxon>
    </lineage>
</organism>
<dbReference type="PANTHER" id="PTHR43737">
    <property type="entry name" value="BLL7424 PROTEIN"/>
    <property type="match status" value="1"/>
</dbReference>
<gene>
    <name evidence="2" type="ORF">SV7mr_43710</name>
</gene>
<reference evidence="2 3" key="1">
    <citation type="submission" date="2019-02" db="EMBL/GenBank/DDBJ databases">
        <title>Deep-cultivation of Planctomycetes and their phenomic and genomic characterization uncovers novel biology.</title>
        <authorList>
            <person name="Wiegand S."/>
            <person name="Jogler M."/>
            <person name="Boedeker C."/>
            <person name="Pinto D."/>
            <person name="Vollmers J."/>
            <person name="Rivas-Marin E."/>
            <person name="Kohn T."/>
            <person name="Peeters S.H."/>
            <person name="Heuer A."/>
            <person name="Rast P."/>
            <person name="Oberbeckmann S."/>
            <person name="Bunk B."/>
            <person name="Jeske O."/>
            <person name="Meyerdierks A."/>
            <person name="Storesund J.E."/>
            <person name="Kallscheuer N."/>
            <person name="Luecker S."/>
            <person name="Lage O.M."/>
            <person name="Pohl T."/>
            <person name="Merkel B.J."/>
            <person name="Hornburger P."/>
            <person name="Mueller R.-W."/>
            <person name="Bruemmer F."/>
            <person name="Labrenz M."/>
            <person name="Spormann A.M."/>
            <person name="Op den Camp H."/>
            <person name="Overmann J."/>
            <person name="Amann R."/>
            <person name="Jetten M.S.M."/>
            <person name="Mascher T."/>
            <person name="Medema M.H."/>
            <person name="Devos D.P."/>
            <person name="Kaster A.-K."/>
            <person name="Ovreas L."/>
            <person name="Rohde M."/>
            <person name="Galperin M.Y."/>
            <person name="Jogler C."/>
        </authorList>
    </citation>
    <scope>NUCLEOTIDE SEQUENCE [LARGE SCALE GENOMIC DNA]</scope>
    <source>
        <strain evidence="2 3">SV_7m_r</strain>
    </source>
</reference>
<dbReference type="InterPro" id="IPR017850">
    <property type="entry name" value="Alkaline_phosphatase_core_sf"/>
</dbReference>
<evidence type="ECO:0000313" key="2">
    <source>
        <dbReference type="EMBL" id="QDT61830.1"/>
    </source>
</evidence>